<keyword evidence="1" id="KW-0143">Chaperone</keyword>
<dbReference type="EMBL" id="NRRE01000032">
    <property type="protein sequence ID" value="MBK1698934.1"/>
    <property type="molecule type" value="Genomic_DNA"/>
</dbReference>
<proteinExistence type="predicted"/>
<evidence type="ECO:0008006" key="4">
    <source>
        <dbReference type="Google" id="ProtNLM"/>
    </source>
</evidence>
<organism evidence="2 3">
    <name type="scientific">Rhodovibrio salinarum</name>
    <dbReference type="NCBI Taxonomy" id="1087"/>
    <lineage>
        <taxon>Bacteria</taxon>
        <taxon>Pseudomonadati</taxon>
        <taxon>Pseudomonadota</taxon>
        <taxon>Alphaproteobacteria</taxon>
        <taxon>Rhodospirillales</taxon>
        <taxon>Rhodovibrionaceae</taxon>
        <taxon>Rhodovibrio</taxon>
    </lineage>
</organism>
<dbReference type="Proteomes" id="UP000778970">
    <property type="component" value="Unassembled WGS sequence"/>
</dbReference>
<comment type="caution">
    <text evidence="2">The sequence shown here is derived from an EMBL/GenBank/DDBJ whole genome shotgun (WGS) entry which is preliminary data.</text>
</comment>
<dbReference type="PANTHER" id="PTHR34227:SF1">
    <property type="entry name" value="DIMETHYL SULFOXIDE REDUCTASE CHAPERONE-RELATED"/>
    <property type="match status" value="1"/>
</dbReference>
<dbReference type="AlphaFoldDB" id="A0A934QM64"/>
<dbReference type="PANTHER" id="PTHR34227">
    <property type="entry name" value="CHAPERONE PROTEIN YCDY"/>
    <property type="match status" value="1"/>
</dbReference>
<name>A0A934QM64_9PROT</name>
<sequence>MSDTTWLDPDCDAAELAFVAEWLAEQFLTPPETDRVQAMRTLQGQVALHSIGEFVDQGRASDAICRCLAADTVANVTVALQRRHTALFTGIFRHRAISPYASVWDGTGRLYGPAVGRMRALMRNLDVHLDASCTEPADHLSIELVLLAEALREERADCLEALSVELRSWTGPFIAALTRVDGDGFYGSLARLLNGFLDKLPLDQTATLAKTAADQAASGRKDRL</sequence>
<reference evidence="2" key="1">
    <citation type="submission" date="2017-08" db="EMBL/GenBank/DDBJ databases">
        <authorList>
            <person name="Imhoff J.F."/>
            <person name="Rahn T."/>
            <person name="Kuenzel S."/>
            <person name="Neulinger S.C."/>
        </authorList>
    </citation>
    <scope>NUCLEOTIDE SEQUENCE</scope>
    <source>
        <strain evidence="2">DSM 9154</strain>
    </source>
</reference>
<evidence type="ECO:0000313" key="3">
    <source>
        <dbReference type="Proteomes" id="UP000778970"/>
    </source>
</evidence>
<gene>
    <name evidence="2" type="ORF">CKO21_16945</name>
</gene>
<evidence type="ECO:0000313" key="2">
    <source>
        <dbReference type="EMBL" id="MBK1698934.1"/>
    </source>
</evidence>
<protein>
    <recommendedName>
        <fullName evidence="4">Tat proofreading chaperone TorD</fullName>
    </recommendedName>
</protein>
<reference evidence="2" key="2">
    <citation type="journal article" date="2020" name="Microorganisms">
        <title>Osmotic Adaptation and Compatible Solute Biosynthesis of Phototrophic Bacteria as Revealed from Genome Analyses.</title>
        <authorList>
            <person name="Imhoff J.F."/>
            <person name="Rahn T."/>
            <person name="Kunzel S."/>
            <person name="Keller A."/>
            <person name="Neulinger S.C."/>
        </authorList>
    </citation>
    <scope>NUCLEOTIDE SEQUENCE</scope>
    <source>
        <strain evidence="2">DSM 9154</strain>
    </source>
</reference>
<dbReference type="RefSeq" id="WP_027287741.1">
    <property type="nucleotide sequence ID" value="NZ_NRRE01000032.1"/>
</dbReference>
<keyword evidence="3" id="KW-1185">Reference proteome</keyword>
<dbReference type="Gene3D" id="1.10.3480.10">
    <property type="entry name" value="TorD-like"/>
    <property type="match status" value="1"/>
</dbReference>
<dbReference type="SUPFAM" id="SSF89155">
    <property type="entry name" value="TorD-like"/>
    <property type="match status" value="1"/>
</dbReference>
<dbReference type="InterPro" id="IPR036411">
    <property type="entry name" value="TorD-like_sf"/>
</dbReference>
<dbReference type="Pfam" id="PF02613">
    <property type="entry name" value="Nitrate_red_del"/>
    <property type="match status" value="1"/>
</dbReference>
<accession>A0A934QM64</accession>
<evidence type="ECO:0000256" key="1">
    <source>
        <dbReference type="ARBA" id="ARBA00023186"/>
    </source>
</evidence>
<dbReference type="InterPro" id="IPR020945">
    <property type="entry name" value="DMSO/NO3_reduct_chaperone"/>
</dbReference>
<dbReference type="InterPro" id="IPR050289">
    <property type="entry name" value="TorD/DmsD_chaperones"/>
</dbReference>